<keyword evidence="1" id="KW-0732">Signal</keyword>
<dbReference type="OrthoDB" id="1492374at2"/>
<dbReference type="Proteomes" id="UP000321954">
    <property type="component" value="Chromosome"/>
</dbReference>
<protein>
    <recommendedName>
        <fullName evidence="4">Outer membrane protein beta-barrel domain-containing protein</fullName>
    </recommendedName>
</protein>
<dbReference type="InterPro" id="IPR011250">
    <property type="entry name" value="OMP/PagP_B-barrel"/>
</dbReference>
<dbReference type="KEGG" id="anp:FK178_03200"/>
<accession>A0A5B8YG83</accession>
<keyword evidence="3" id="KW-1185">Reference proteome</keyword>
<reference evidence="2 3" key="1">
    <citation type="submission" date="2019-08" db="EMBL/GenBank/DDBJ databases">
        <title>Antarcticibacterium arcticum sp. nov., a bacterium isolated from marine sediment of the Canadian Beaufort Sea.</title>
        <authorList>
            <person name="Lee Y.M."/>
            <person name="Baek K."/>
            <person name="Lee D.-H."/>
            <person name="Shin S.C."/>
            <person name="Jin Y.K."/>
            <person name="Park Y."/>
        </authorList>
    </citation>
    <scope>NUCLEOTIDE SEQUENCE [LARGE SCALE GENOMIC DNA]</scope>
    <source>
        <strain evidence="2 3">PAMC 28998</strain>
    </source>
</reference>
<evidence type="ECO:0000313" key="2">
    <source>
        <dbReference type="EMBL" id="QED36774.1"/>
    </source>
</evidence>
<dbReference type="SUPFAM" id="SSF56925">
    <property type="entry name" value="OMPA-like"/>
    <property type="match status" value="1"/>
</dbReference>
<gene>
    <name evidence="2" type="ORF">FK178_03200</name>
</gene>
<feature type="chain" id="PRO_5023107011" description="Outer membrane protein beta-barrel domain-containing protein" evidence="1">
    <location>
        <begin position="21"/>
        <end position="164"/>
    </location>
</feature>
<organism evidence="2 3">
    <name type="scientific">Antarcticibacterium arcticum</name>
    <dbReference type="NCBI Taxonomy" id="2585771"/>
    <lineage>
        <taxon>Bacteria</taxon>
        <taxon>Pseudomonadati</taxon>
        <taxon>Bacteroidota</taxon>
        <taxon>Flavobacteriia</taxon>
        <taxon>Flavobacteriales</taxon>
        <taxon>Flavobacteriaceae</taxon>
        <taxon>Antarcticibacterium</taxon>
    </lineage>
</organism>
<feature type="signal peptide" evidence="1">
    <location>
        <begin position="1"/>
        <end position="20"/>
    </location>
</feature>
<proteinExistence type="predicted"/>
<dbReference type="AlphaFoldDB" id="A0A5B8YG83"/>
<dbReference type="EMBL" id="CP042476">
    <property type="protein sequence ID" value="QED36774.1"/>
    <property type="molecule type" value="Genomic_DNA"/>
</dbReference>
<dbReference type="RefSeq" id="WP_146830927.1">
    <property type="nucleotide sequence ID" value="NZ_CP042476.1"/>
</dbReference>
<evidence type="ECO:0000256" key="1">
    <source>
        <dbReference type="SAM" id="SignalP"/>
    </source>
</evidence>
<sequence>MKKSFFIVLIALFFISSAFSQSNFRIGVNAGIPVGDIEEFTTFQLGADVAYLYPVSNLFSVGALAGYSRYFGDDVSTPLGNINVDDISFLPIAASARFGFENSLFVGADLGYAVGLDDGNDGGFYYRPKLGYAFGPVALIASFSGISVDGGDVSSVNLGVEFGF</sequence>
<evidence type="ECO:0000313" key="3">
    <source>
        <dbReference type="Proteomes" id="UP000321954"/>
    </source>
</evidence>
<name>A0A5B8YG83_9FLAO</name>
<evidence type="ECO:0008006" key="4">
    <source>
        <dbReference type="Google" id="ProtNLM"/>
    </source>
</evidence>